<dbReference type="AlphaFoldDB" id="A0A926V9V0"/>
<dbReference type="InterPro" id="IPR015943">
    <property type="entry name" value="WD40/YVTN_repeat-like_dom_sf"/>
</dbReference>
<evidence type="ECO:0000256" key="5">
    <source>
        <dbReference type="ARBA" id="ARBA00023326"/>
    </source>
</evidence>
<keyword evidence="1 7" id="KW-0732">Signal</keyword>
<dbReference type="PANTHER" id="PTHR43739:SF2">
    <property type="entry name" value="OLIGOXYLOGLUCAN-REDUCING END-SPECIFIC XYLOGLUCANASE-RELATED"/>
    <property type="match status" value="1"/>
</dbReference>
<name>A0A926V9V0_9CYAN</name>
<dbReference type="Gene3D" id="2.130.10.10">
    <property type="entry name" value="YVTN repeat-like/Quinoprotein amine dehydrogenase"/>
    <property type="match status" value="2"/>
</dbReference>
<evidence type="ECO:0000256" key="3">
    <source>
        <dbReference type="ARBA" id="ARBA00023277"/>
    </source>
</evidence>
<evidence type="ECO:0000256" key="7">
    <source>
        <dbReference type="SAM" id="SignalP"/>
    </source>
</evidence>
<keyword evidence="9" id="KW-1185">Reference proteome</keyword>
<dbReference type="GO" id="GO:0016798">
    <property type="term" value="F:hydrolase activity, acting on glycosyl bonds"/>
    <property type="evidence" value="ECO:0007669"/>
    <property type="project" value="UniProtKB-KW"/>
</dbReference>
<dbReference type="Proteomes" id="UP000641646">
    <property type="component" value="Unassembled WGS sequence"/>
</dbReference>
<dbReference type="RefSeq" id="WP_190461685.1">
    <property type="nucleotide sequence ID" value="NZ_JACJPW010000004.1"/>
</dbReference>
<evidence type="ECO:0000256" key="1">
    <source>
        <dbReference type="ARBA" id="ARBA00022729"/>
    </source>
</evidence>
<comment type="caution">
    <text evidence="8">The sequence shown here is derived from an EMBL/GenBank/DDBJ whole genome shotgun (WGS) entry which is preliminary data.</text>
</comment>
<keyword evidence="5" id="KW-0624">Polysaccharide degradation</keyword>
<evidence type="ECO:0008006" key="10">
    <source>
        <dbReference type="Google" id="ProtNLM"/>
    </source>
</evidence>
<proteinExistence type="inferred from homology"/>
<keyword evidence="4" id="KW-0326">Glycosidase</keyword>
<keyword evidence="3" id="KW-0119">Carbohydrate metabolism</keyword>
<gene>
    <name evidence="8" type="ORF">H6G03_02325</name>
</gene>
<evidence type="ECO:0000313" key="8">
    <source>
        <dbReference type="EMBL" id="MBD2179959.1"/>
    </source>
</evidence>
<evidence type="ECO:0000313" key="9">
    <source>
        <dbReference type="Proteomes" id="UP000641646"/>
    </source>
</evidence>
<dbReference type="InterPro" id="IPR052025">
    <property type="entry name" value="Xyloglucanase_GH74"/>
</dbReference>
<accession>A0A926V9V0</accession>
<protein>
    <recommendedName>
        <fullName evidence="10">Xyloglucanase</fullName>
    </recommendedName>
</protein>
<evidence type="ECO:0000256" key="6">
    <source>
        <dbReference type="ARBA" id="ARBA00037986"/>
    </source>
</evidence>
<sequence>MALLKHFRWAVIPICLGVITTCAASNPQPQTQPSAIAQAKYTTGQNGYRWANVSIGGGGFVTGVYPHPLQQDLVYIRTDVGGFYRWNPTDKSWMQLNNSFPVSKENYYGGEALAVDPNNPNTVYIAAGKYPKLPLKGTIFKSADAGKTWTKLNIDLAMGGNEDHRWAGIRLAVNPANSNIIFFGSRYDGLWKSADAGATWAKVTSFSPSLTEGVGILGIVFDKRSPGLVYANVYGDGIYKSTDTGVTWQKIEGSPKQGQRIAVANNGILYVTHQSGVTKYNNGTWNNITPNSKEASFNALAVNPSNPNVVIVALGQSVSTKIYRTSDGGTSWTEMKVSLKHTVPWWDDYMFSVWTSAIEFDPKVPSRVWLTDGNGIWQTENINANPVIWTNYEAGHEELVVFSLAAPPKGGVLLSGTADQDGFYHNNGLNAYPSTRLAGISQWSHTNRDTFSIAYSESEPLRVVRVGGARWNSNFTGATSTDGGLTWQKFPSFPANTMPLRVALSANNPNLFVVAVSEAKAIRTTDGGASWSAVSGLPNGPKGPWYWGEPLAADKVDGNTFYYYSDGKVYRSNDGGASFSLVNSSVPKSEWVLDKLKTVPGAKGEVWLSLEWNGLFRSTDGGNTFTKLPSVESARLFAFGKPPTGSTTPALYLYGKVAGVGEGIFRSLDKGQTWTSIGSQQNPIGNGPVVMEASWQQYGLVFIGTAGNGIYYGSPDS</sequence>
<feature type="chain" id="PRO_5037334238" description="Xyloglucanase" evidence="7">
    <location>
        <begin position="24"/>
        <end position="717"/>
    </location>
</feature>
<evidence type="ECO:0000256" key="2">
    <source>
        <dbReference type="ARBA" id="ARBA00022801"/>
    </source>
</evidence>
<reference evidence="8" key="2">
    <citation type="submission" date="2020-08" db="EMBL/GenBank/DDBJ databases">
        <authorList>
            <person name="Chen M."/>
            <person name="Teng W."/>
            <person name="Zhao L."/>
            <person name="Hu C."/>
            <person name="Zhou Y."/>
            <person name="Han B."/>
            <person name="Song L."/>
            <person name="Shu W."/>
        </authorList>
    </citation>
    <scope>NUCLEOTIDE SEQUENCE</scope>
    <source>
        <strain evidence="8">FACHB-1375</strain>
    </source>
</reference>
<reference evidence="8" key="1">
    <citation type="journal article" date="2015" name="ISME J.">
        <title>Draft Genome Sequence of Streptomyces incarnatus NRRL8089, which Produces the Nucleoside Antibiotic Sinefungin.</title>
        <authorList>
            <person name="Oshima K."/>
            <person name="Hattori M."/>
            <person name="Shimizu H."/>
            <person name="Fukuda K."/>
            <person name="Nemoto M."/>
            <person name="Inagaki K."/>
            <person name="Tamura T."/>
        </authorList>
    </citation>
    <scope>NUCLEOTIDE SEQUENCE</scope>
    <source>
        <strain evidence="8">FACHB-1375</strain>
    </source>
</reference>
<evidence type="ECO:0000256" key="4">
    <source>
        <dbReference type="ARBA" id="ARBA00023295"/>
    </source>
</evidence>
<dbReference type="PANTHER" id="PTHR43739">
    <property type="entry name" value="XYLOGLUCANASE (EUROFUNG)"/>
    <property type="match status" value="1"/>
</dbReference>
<dbReference type="EMBL" id="JACJPW010000004">
    <property type="protein sequence ID" value="MBD2179959.1"/>
    <property type="molecule type" value="Genomic_DNA"/>
</dbReference>
<comment type="similarity">
    <text evidence="6">Belongs to the glycosyl hydrolase 74 family.</text>
</comment>
<keyword evidence="2" id="KW-0378">Hydrolase</keyword>
<dbReference type="GO" id="GO:0000272">
    <property type="term" value="P:polysaccharide catabolic process"/>
    <property type="evidence" value="ECO:0007669"/>
    <property type="project" value="UniProtKB-KW"/>
</dbReference>
<dbReference type="GO" id="GO:0010411">
    <property type="term" value="P:xyloglucan metabolic process"/>
    <property type="evidence" value="ECO:0007669"/>
    <property type="project" value="TreeGrafter"/>
</dbReference>
<dbReference type="SUPFAM" id="SSF110296">
    <property type="entry name" value="Oligoxyloglucan reducing end-specific cellobiohydrolase"/>
    <property type="match status" value="2"/>
</dbReference>
<feature type="signal peptide" evidence="7">
    <location>
        <begin position="1"/>
        <end position="23"/>
    </location>
</feature>
<dbReference type="CDD" id="cd15482">
    <property type="entry name" value="Sialidase_non-viral"/>
    <property type="match status" value="1"/>
</dbReference>
<organism evidence="8 9">
    <name type="scientific">Aerosakkonema funiforme FACHB-1375</name>
    <dbReference type="NCBI Taxonomy" id="2949571"/>
    <lineage>
        <taxon>Bacteria</taxon>
        <taxon>Bacillati</taxon>
        <taxon>Cyanobacteriota</taxon>
        <taxon>Cyanophyceae</taxon>
        <taxon>Oscillatoriophycideae</taxon>
        <taxon>Aerosakkonematales</taxon>
        <taxon>Aerosakkonemataceae</taxon>
        <taxon>Aerosakkonema</taxon>
    </lineage>
</organism>